<evidence type="ECO:0000256" key="3">
    <source>
        <dbReference type="ARBA" id="ARBA00022989"/>
    </source>
</evidence>
<dbReference type="GO" id="GO:0005886">
    <property type="term" value="C:plasma membrane"/>
    <property type="evidence" value="ECO:0007669"/>
    <property type="project" value="UniProtKB-SubCell"/>
</dbReference>
<feature type="domain" description="ABC transmembrane type-1" evidence="6">
    <location>
        <begin position="1"/>
        <end position="157"/>
    </location>
</feature>
<dbReference type="Pfam" id="PF00664">
    <property type="entry name" value="ABC_membrane"/>
    <property type="match status" value="1"/>
</dbReference>
<evidence type="ECO:0000256" key="4">
    <source>
        <dbReference type="ARBA" id="ARBA00023136"/>
    </source>
</evidence>
<dbReference type="InterPro" id="IPR011527">
    <property type="entry name" value="ABC1_TM_dom"/>
</dbReference>
<dbReference type="Gene3D" id="1.20.1560.10">
    <property type="entry name" value="ABC transporter type 1, transmembrane domain"/>
    <property type="match status" value="1"/>
</dbReference>
<dbReference type="AlphaFoldDB" id="A0A137SQ38"/>
<dbReference type="EMBL" id="LTAG01000134">
    <property type="protein sequence ID" value="KXO14600.1"/>
    <property type="molecule type" value="Genomic_DNA"/>
</dbReference>
<reference evidence="7 8" key="1">
    <citation type="submission" date="2016-02" db="EMBL/GenBank/DDBJ databases">
        <authorList>
            <person name="Wen L."/>
            <person name="He K."/>
            <person name="Yang H."/>
        </authorList>
    </citation>
    <scope>NUCLEOTIDE SEQUENCE [LARGE SCALE GENOMIC DNA]</scope>
    <source>
        <strain evidence="7 8">GED7880</strain>
    </source>
</reference>
<feature type="transmembrane region" description="Helical" evidence="5">
    <location>
        <begin position="29"/>
        <end position="52"/>
    </location>
</feature>
<proteinExistence type="predicted"/>
<dbReference type="InterPro" id="IPR036640">
    <property type="entry name" value="ABC1_TM_sf"/>
</dbReference>
<protein>
    <recommendedName>
        <fullName evidence="6">ABC transmembrane type-1 domain-containing protein</fullName>
    </recommendedName>
</protein>
<keyword evidence="3 5" id="KW-1133">Transmembrane helix</keyword>
<evidence type="ECO:0000313" key="7">
    <source>
        <dbReference type="EMBL" id="KXO14600.1"/>
    </source>
</evidence>
<dbReference type="STRING" id="28125.HMPREF3202_02428"/>
<dbReference type="SUPFAM" id="SSF90123">
    <property type="entry name" value="ABC transporter transmembrane region"/>
    <property type="match status" value="1"/>
</dbReference>
<feature type="non-terminal residue" evidence="7">
    <location>
        <position position="157"/>
    </location>
</feature>
<comment type="subcellular location">
    <subcellularLocation>
        <location evidence="1">Cell membrane</location>
        <topology evidence="1">Multi-pass membrane protein</topology>
    </subcellularLocation>
</comment>
<keyword evidence="4 5" id="KW-0472">Membrane</keyword>
<evidence type="ECO:0000256" key="5">
    <source>
        <dbReference type="SAM" id="Phobius"/>
    </source>
</evidence>
<dbReference type="GO" id="GO:0140359">
    <property type="term" value="F:ABC-type transporter activity"/>
    <property type="evidence" value="ECO:0007669"/>
    <property type="project" value="InterPro"/>
</dbReference>
<name>A0A137SQ38_9BACT</name>
<dbReference type="GO" id="GO:0005524">
    <property type="term" value="F:ATP binding"/>
    <property type="evidence" value="ECO:0007669"/>
    <property type="project" value="InterPro"/>
</dbReference>
<dbReference type="eggNOG" id="COG2274">
    <property type="taxonomic scope" value="Bacteria"/>
</dbReference>
<evidence type="ECO:0000256" key="2">
    <source>
        <dbReference type="ARBA" id="ARBA00022692"/>
    </source>
</evidence>
<evidence type="ECO:0000256" key="1">
    <source>
        <dbReference type="ARBA" id="ARBA00004651"/>
    </source>
</evidence>
<evidence type="ECO:0000259" key="6">
    <source>
        <dbReference type="PROSITE" id="PS50929"/>
    </source>
</evidence>
<dbReference type="Proteomes" id="UP000070093">
    <property type="component" value="Unassembled WGS sequence"/>
</dbReference>
<evidence type="ECO:0000313" key="8">
    <source>
        <dbReference type="Proteomes" id="UP000070093"/>
    </source>
</evidence>
<sequence length="157" mass="18448">MKLPMKFFDTKLMGDLLQRIEDHRRVEQFLTSSSLSLLFSFFTFLVFGIVLAVYNLPIFAVFLIGTALYAGWIILFLKKRRQLDYKYFEQAGRNRNVTYQLIGGMQEIKLQGCEQRKRWEWEDVQADLFKVNLQSLNLQQVQQAGSITINEVKNILI</sequence>
<feature type="transmembrane region" description="Helical" evidence="5">
    <location>
        <begin position="58"/>
        <end position="77"/>
    </location>
</feature>
<accession>A0A137SQ38</accession>
<organism evidence="7 8">
    <name type="scientific">Prevotella bivia</name>
    <dbReference type="NCBI Taxonomy" id="28125"/>
    <lineage>
        <taxon>Bacteria</taxon>
        <taxon>Pseudomonadati</taxon>
        <taxon>Bacteroidota</taxon>
        <taxon>Bacteroidia</taxon>
        <taxon>Bacteroidales</taxon>
        <taxon>Prevotellaceae</taxon>
        <taxon>Prevotella</taxon>
    </lineage>
</organism>
<comment type="caution">
    <text evidence="7">The sequence shown here is derived from an EMBL/GenBank/DDBJ whole genome shotgun (WGS) entry which is preliminary data.</text>
</comment>
<keyword evidence="2 5" id="KW-0812">Transmembrane</keyword>
<dbReference type="PROSITE" id="PS50929">
    <property type="entry name" value="ABC_TM1F"/>
    <property type="match status" value="1"/>
</dbReference>
<gene>
    <name evidence="7" type="ORF">HMPREF3202_02428</name>
</gene>